<dbReference type="Gene3D" id="3.40.50.1820">
    <property type="entry name" value="alpha/beta hydrolase"/>
    <property type="match status" value="1"/>
</dbReference>
<feature type="domain" description="DUF1400" evidence="4">
    <location>
        <begin position="5"/>
        <end position="132"/>
    </location>
</feature>
<dbReference type="GO" id="GO:0003847">
    <property type="term" value="F:1-alkyl-2-acetylglycerophosphocholine esterase activity"/>
    <property type="evidence" value="ECO:0007669"/>
    <property type="project" value="TreeGrafter"/>
</dbReference>
<dbReference type="AlphaFoldDB" id="G5J6H5"/>
<dbReference type="InterPro" id="IPR029058">
    <property type="entry name" value="AB_hydrolase_fold"/>
</dbReference>
<keyword evidence="3" id="KW-0443">Lipid metabolism</keyword>
<name>G5J6H5_CROWT</name>
<dbReference type="PATRIC" id="fig|423471.3.peg.2893"/>
<dbReference type="PANTHER" id="PTHR10272:SF13">
    <property type="entry name" value="POLY(ETHYLENE TEREPHTHALATE) HYDROLASE"/>
    <property type="match status" value="1"/>
</dbReference>
<dbReference type="InterPro" id="IPR017395">
    <property type="entry name" value="Chlorophyllase-like"/>
</dbReference>
<accession>G5J6H5</accession>
<keyword evidence="1" id="KW-0378">Hydrolase</keyword>
<evidence type="ECO:0000256" key="3">
    <source>
        <dbReference type="ARBA" id="ARBA00023098"/>
    </source>
</evidence>
<evidence type="ECO:0000256" key="2">
    <source>
        <dbReference type="ARBA" id="ARBA00022963"/>
    </source>
</evidence>
<protein>
    <recommendedName>
        <fullName evidence="4">DUF1400 domain-containing protein</fullName>
    </recommendedName>
</protein>
<comment type="caution">
    <text evidence="5">The sequence shown here is derived from an EMBL/GenBank/DDBJ whole genome shotgun (WGS) entry which is preliminary data.</text>
</comment>
<dbReference type="Proteomes" id="UP000003477">
    <property type="component" value="Unassembled WGS sequence"/>
</dbReference>
<evidence type="ECO:0000256" key="1">
    <source>
        <dbReference type="ARBA" id="ARBA00022801"/>
    </source>
</evidence>
<dbReference type="Pfam" id="PF07224">
    <property type="entry name" value="Chlorophyllase"/>
    <property type="match status" value="1"/>
</dbReference>
<evidence type="ECO:0000313" key="5">
    <source>
        <dbReference type="EMBL" id="EHJ12213.1"/>
    </source>
</evidence>
<dbReference type="Pfam" id="PF07176">
    <property type="entry name" value="DUF1400"/>
    <property type="match status" value="1"/>
</dbReference>
<dbReference type="PANTHER" id="PTHR10272">
    <property type="entry name" value="PLATELET-ACTIVATING FACTOR ACETYLHYDROLASE"/>
    <property type="match status" value="1"/>
</dbReference>
<dbReference type="GO" id="GO:0016042">
    <property type="term" value="P:lipid catabolic process"/>
    <property type="evidence" value="ECO:0007669"/>
    <property type="project" value="UniProtKB-KW"/>
</dbReference>
<evidence type="ECO:0000259" key="4">
    <source>
        <dbReference type="Pfam" id="PF07176"/>
    </source>
</evidence>
<dbReference type="InterPro" id="IPR010802">
    <property type="entry name" value="DUF1400"/>
</dbReference>
<sequence>MPTIAAEKINFIVGPLRLSLNISSLETFADEGTIDRRLADYFRMAGVGEAEQIRFREILRKTVDIDPVLFSRLLRTEMGEDLLTRWGEHINIQGGRNGKYALRGAIVKSAFDEEGLTLINVLRNLPTNIQINLNQARSLATRFDSIILATNFFREEIKQLAQQEIANALPTDFATLPDLRQPGKLPVQKNQWTLTDTKRNRTFQVYIYQPQEQQNGTYPIVIASHGLASSPEHFSDYAEHLASYGYVVAIPQHPGSDRQQLQNLKRGLSRQVFLTSEFIDRPKDISYVIDELERRNQIAMRGKLDLNKIAVIGHSFGGYTALAVAGATLEFEHLAQECPGSLNLSLLLQCNALNLDPEVYSLKDERVKAIALTNPLKSAIFGPKGLSRVSIPVYVQAGKYDPATPFVLEQVRPFPWFKSSNRYLSLQEGDTHADISELDGGLAELIDNFVYLSLPEPGLLTSYNQALILAFLQVHLQENESFRPYLQSAYAEHLSQGEEFKTFLITHDSLEGLEKAIAKFQTNNPSIEF</sequence>
<dbReference type="SUPFAM" id="SSF53474">
    <property type="entry name" value="alpha/beta-Hydrolases"/>
    <property type="match status" value="1"/>
</dbReference>
<reference evidence="5 6" key="1">
    <citation type="journal article" date="2011" name="Front. Microbiol.">
        <title>Two Strains of Crocosphaera watsonii with Highly Conserved Genomes are Distinguished by Strain-Specific Features.</title>
        <authorList>
            <person name="Bench S.R."/>
            <person name="Ilikchyan I.N."/>
            <person name="Tripp H.J."/>
            <person name="Zehr J.P."/>
        </authorList>
    </citation>
    <scope>NUCLEOTIDE SEQUENCE [LARGE SCALE GENOMIC DNA]</scope>
    <source>
        <strain evidence="5 6">WH 0003</strain>
    </source>
</reference>
<gene>
    <name evidence="5" type="ORF">CWATWH0003_3077</name>
</gene>
<evidence type="ECO:0000313" key="6">
    <source>
        <dbReference type="Proteomes" id="UP000003477"/>
    </source>
</evidence>
<proteinExistence type="predicted"/>
<organism evidence="5 6">
    <name type="scientific">Crocosphaera watsonii WH 0003</name>
    <dbReference type="NCBI Taxonomy" id="423471"/>
    <lineage>
        <taxon>Bacteria</taxon>
        <taxon>Bacillati</taxon>
        <taxon>Cyanobacteriota</taxon>
        <taxon>Cyanophyceae</taxon>
        <taxon>Oscillatoriophycideae</taxon>
        <taxon>Chroococcales</taxon>
        <taxon>Aphanothecaceae</taxon>
        <taxon>Crocosphaera</taxon>
    </lineage>
</organism>
<keyword evidence="2" id="KW-0442">Lipid degradation</keyword>
<dbReference type="EMBL" id="AESD01000454">
    <property type="protein sequence ID" value="EHJ12213.1"/>
    <property type="molecule type" value="Genomic_DNA"/>
</dbReference>